<organism evidence="2 3">
    <name type="scientific">Anabaena subtropica FACHB-260</name>
    <dbReference type="NCBI Taxonomy" id="2692884"/>
    <lineage>
        <taxon>Bacteria</taxon>
        <taxon>Bacillati</taxon>
        <taxon>Cyanobacteriota</taxon>
        <taxon>Cyanophyceae</taxon>
        <taxon>Nostocales</taxon>
        <taxon>Nostocaceae</taxon>
        <taxon>Anabaena</taxon>
    </lineage>
</organism>
<dbReference type="SUPFAM" id="SSF52317">
    <property type="entry name" value="Class I glutamine amidotransferase-like"/>
    <property type="match status" value="1"/>
</dbReference>
<keyword evidence="3" id="KW-1185">Reference proteome</keyword>
<dbReference type="Proteomes" id="UP000607281">
    <property type="component" value="Unassembled WGS sequence"/>
</dbReference>
<dbReference type="EMBL" id="JACJRF010000011">
    <property type="protein sequence ID" value="MBD2344323.1"/>
    <property type="molecule type" value="Genomic_DNA"/>
</dbReference>
<name>A0ABR8CP37_9NOST</name>
<evidence type="ECO:0000313" key="2">
    <source>
        <dbReference type="EMBL" id="MBD2344323.1"/>
    </source>
</evidence>
<comment type="caution">
    <text evidence="2">The sequence shown here is derived from an EMBL/GenBank/DDBJ whole genome shotgun (WGS) entry which is preliminary data.</text>
</comment>
<sequence>MIPRSLGGKKIAILVESEFIPEEIEAYQKRFSELKATVHLMSRLWDQPSVRFFSDEDTGNTPQTIDVNIDFQNVDVNDYAAVIMSANYTSVRLRYFEPPTGQPISAEQVCTSPAVQFYAQAMANPRIIKGALCHGLWILTPIPELLKGRQVICHEVVLADIINAGAIYTPSPSGVVVDGDLITGRSKHEVEAFIDAITEQIQELSIATNRFSGRRPTTSVSRLRAVS</sequence>
<gene>
    <name evidence="2" type="ORF">H6G18_09195</name>
</gene>
<dbReference type="RefSeq" id="WP_190406775.1">
    <property type="nucleotide sequence ID" value="NZ_JACJRF010000011.1"/>
</dbReference>
<evidence type="ECO:0000313" key="3">
    <source>
        <dbReference type="Proteomes" id="UP000607281"/>
    </source>
</evidence>
<feature type="domain" description="DJ-1/PfpI" evidence="1">
    <location>
        <begin position="106"/>
        <end position="200"/>
    </location>
</feature>
<accession>A0ABR8CP37</accession>
<evidence type="ECO:0000259" key="1">
    <source>
        <dbReference type="Pfam" id="PF01965"/>
    </source>
</evidence>
<dbReference type="InterPro" id="IPR029062">
    <property type="entry name" value="Class_I_gatase-like"/>
</dbReference>
<protein>
    <submittedName>
        <fullName evidence="2">DJ-1/PfpI family protein</fullName>
    </submittedName>
</protein>
<proteinExistence type="predicted"/>
<dbReference type="Gene3D" id="3.40.50.880">
    <property type="match status" value="1"/>
</dbReference>
<dbReference type="InterPro" id="IPR002818">
    <property type="entry name" value="DJ-1/PfpI"/>
</dbReference>
<dbReference type="Pfam" id="PF01965">
    <property type="entry name" value="DJ-1_PfpI"/>
    <property type="match status" value="1"/>
</dbReference>
<reference evidence="2 3" key="1">
    <citation type="journal article" date="2020" name="ISME J.">
        <title>Comparative genomics reveals insights into cyanobacterial evolution and habitat adaptation.</title>
        <authorList>
            <person name="Chen M.Y."/>
            <person name="Teng W.K."/>
            <person name="Zhao L."/>
            <person name="Hu C.X."/>
            <person name="Zhou Y.K."/>
            <person name="Han B.P."/>
            <person name="Song L.R."/>
            <person name="Shu W.S."/>
        </authorList>
    </citation>
    <scope>NUCLEOTIDE SEQUENCE [LARGE SCALE GENOMIC DNA]</scope>
    <source>
        <strain evidence="2 3">FACHB-260</strain>
    </source>
</reference>